<dbReference type="SUPFAM" id="SSF47413">
    <property type="entry name" value="lambda repressor-like DNA-binding domains"/>
    <property type="match status" value="1"/>
</dbReference>
<dbReference type="EMBL" id="JAGTTN010000003">
    <property type="protein sequence ID" value="MCC2032749.1"/>
    <property type="molecule type" value="Genomic_DNA"/>
</dbReference>
<dbReference type="InterPro" id="IPR028082">
    <property type="entry name" value="Peripla_BP_I"/>
</dbReference>
<dbReference type="RefSeq" id="WP_229384705.1">
    <property type="nucleotide sequence ID" value="NZ_JAGTTN010000003.1"/>
</dbReference>
<evidence type="ECO:0000313" key="5">
    <source>
        <dbReference type="EMBL" id="MCC2032749.1"/>
    </source>
</evidence>
<dbReference type="PANTHER" id="PTHR30146">
    <property type="entry name" value="LACI-RELATED TRANSCRIPTIONAL REPRESSOR"/>
    <property type="match status" value="1"/>
</dbReference>
<dbReference type="SMART" id="SM00354">
    <property type="entry name" value="HTH_LACI"/>
    <property type="match status" value="1"/>
</dbReference>
<dbReference type="Pfam" id="PF13377">
    <property type="entry name" value="Peripla_BP_3"/>
    <property type="match status" value="1"/>
</dbReference>
<gene>
    <name evidence="5" type="ORF">KEC57_11215</name>
</gene>
<dbReference type="Pfam" id="PF00356">
    <property type="entry name" value="LacI"/>
    <property type="match status" value="1"/>
</dbReference>
<dbReference type="InterPro" id="IPR000843">
    <property type="entry name" value="HTH_LacI"/>
</dbReference>
<protein>
    <submittedName>
        <fullName evidence="5">LacI family DNA-binding transcriptional regulator</fullName>
    </submittedName>
</protein>
<dbReference type="InterPro" id="IPR010982">
    <property type="entry name" value="Lambda_DNA-bd_dom_sf"/>
</dbReference>
<dbReference type="GO" id="GO:0003700">
    <property type="term" value="F:DNA-binding transcription factor activity"/>
    <property type="evidence" value="ECO:0007669"/>
    <property type="project" value="TreeGrafter"/>
</dbReference>
<evidence type="ECO:0000256" key="3">
    <source>
        <dbReference type="ARBA" id="ARBA00023163"/>
    </source>
</evidence>
<dbReference type="InterPro" id="IPR046335">
    <property type="entry name" value="LacI/GalR-like_sensor"/>
</dbReference>
<evidence type="ECO:0000256" key="2">
    <source>
        <dbReference type="ARBA" id="ARBA00023125"/>
    </source>
</evidence>
<feature type="domain" description="HTH lacI-type" evidence="4">
    <location>
        <begin position="3"/>
        <end position="58"/>
    </location>
</feature>
<dbReference type="CDD" id="cd01392">
    <property type="entry name" value="HTH_LacI"/>
    <property type="match status" value="1"/>
</dbReference>
<dbReference type="Gene3D" id="1.10.260.40">
    <property type="entry name" value="lambda repressor-like DNA-binding domains"/>
    <property type="match status" value="1"/>
</dbReference>
<evidence type="ECO:0000259" key="4">
    <source>
        <dbReference type="PROSITE" id="PS50932"/>
    </source>
</evidence>
<name>A0A9X1LVB1_9MICO</name>
<accession>A0A9X1LVB1</accession>
<keyword evidence="2 5" id="KW-0238">DNA-binding</keyword>
<dbReference type="PROSITE" id="PS50932">
    <property type="entry name" value="HTH_LACI_2"/>
    <property type="match status" value="1"/>
</dbReference>
<proteinExistence type="predicted"/>
<dbReference type="Proteomes" id="UP001139354">
    <property type="component" value="Unassembled WGS sequence"/>
</dbReference>
<keyword evidence="3" id="KW-0804">Transcription</keyword>
<dbReference type="GO" id="GO:0000976">
    <property type="term" value="F:transcription cis-regulatory region binding"/>
    <property type="evidence" value="ECO:0007669"/>
    <property type="project" value="TreeGrafter"/>
</dbReference>
<dbReference type="PANTHER" id="PTHR30146:SF153">
    <property type="entry name" value="LACTOSE OPERON REPRESSOR"/>
    <property type="match status" value="1"/>
</dbReference>
<dbReference type="AlphaFoldDB" id="A0A9X1LVB1"/>
<evidence type="ECO:0000256" key="1">
    <source>
        <dbReference type="ARBA" id="ARBA00023015"/>
    </source>
</evidence>
<dbReference type="Gene3D" id="3.40.50.2300">
    <property type="match status" value="2"/>
</dbReference>
<dbReference type="SUPFAM" id="SSF53822">
    <property type="entry name" value="Periplasmic binding protein-like I"/>
    <property type="match status" value="1"/>
</dbReference>
<keyword evidence="1" id="KW-0805">Transcription regulation</keyword>
<evidence type="ECO:0000313" key="6">
    <source>
        <dbReference type="Proteomes" id="UP001139354"/>
    </source>
</evidence>
<organism evidence="5 6">
    <name type="scientific">Microbacterium allomyrinae</name>
    <dbReference type="NCBI Taxonomy" id="2830666"/>
    <lineage>
        <taxon>Bacteria</taxon>
        <taxon>Bacillati</taxon>
        <taxon>Actinomycetota</taxon>
        <taxon>Actinomycetes</taxon>
        <taxon>Micrococcales</taxon>
        <taxon>Microbacteriaceae</taxon>
        <taxon>Microbacterium</taxon>
    </lineage>
</organism>
<comment type="caution">
    <text evidence="5">The sequence shown here is derived from an EMBL/GenBank/DDBJ whole genome shotgun (WGS) entry which is preliminary data.</text>
</comment>
<keyword evidence="6" id="KW-1185">Reference proteome</keyword>
<dbReference type="PROSITE" id="PS00356">
    <property type="entry name" value="HTH_LACI_1"/>
    <property type="match status" value="1"/>
</dbReference>
<reference evidence="5" key="1">
    <citation type="submission" date="2021-04" db="EMBL/GenBank/DDBJ databases">
        <title>Microbacterium tenobrionis sp. nov. and Microbacterium allomyrinae sp. nov., isolated from larvae of Tenobrio molitor and Allomyrina dichotoma, respectively.</title>
        <authorList>
            <person name="Lee S.D."/>
        </authorList>
    </citation>
    <scope>NUCLEOTIDE SEQUENCE</scope>
    <source>
        <strain evidence="5">BWT-G7</strain>
    </source>
</reference>
<sequence>MGATLADIAAHARVSEATVSRVLNDRPGVAQSKRQAVLTALDLLGYERPTRLRRRSGKPVGVILPELINPVFPAFAQALGPNFARRGFSPLIGAQSEGGLDEDEYIDIFIEAGVSGILFVSGRHSDATFSTKRYRELRELGLPLAFVNGFRADVDAPFFSIDDSSAMALAVRHLASMGHRRVGLANGPDSSVSAQRRAKGFRDAVRETLGADAEAPIEASLYSDDGGQGSARTLIARGCTGIVCASDLIAVGVLDEARRQGLKVPADLSVVGMDDSPIARHSWPPLTTVRQPVSAMSIAIADAFVGEMNHVPASRTEYLFQPELVVRESTGAVGPSA</sequence>